<evidence type="ECO:0000256" key="1">
    <source>
        <dbReference type="SAM" id="MobiDB-lite"/>
    </source>
</evidence>
<feature type="domain" description="DUF6532" evidence="2">
    <location>
        <begin position="126"/>
        <end position="278"/>
    </location>
</feature>
<sequence length="384" mass="43914">MTKAHKAKGSSSRRTSRSRNQTTEQDITDMPECNSAFRFRLNEQFTLKSRSKNDFRDDYVYSDGQGNGESSSEEETESCIPRKRTASGKSKKQLKKSEIQSSTVLTIKEKSSQFTKFQNAAAQTCYLINAFPTHSQANSMCEEYVLDIKGLEPDDSTEIDGELTDKFLHILGDKRTQLHSAVDTWLVNKSFPLNRFPPECSEGDTNEQKLHLYRHLLSNNRFARRGYEDRGRFLYNDAIGDCIRFTLLNQGRNTCRLNPVPPIIPKEAICLIVQMMRYRLNKKLIEFGGSSASDSPSNSVTKRSGENGIEKFGWDTSWSLAYFDMLDEEGELGRHIRWQQVEKHTTQTIMQLNMGGTARGMTPRQLWGDVTSDENETNLEEENY</sequence>
<evidence type="ECO:0000259" key="2">
    <source>
        <dbReference type="Pfam" id="PF20149"/>
    </source>
</evidence>
<reference evidence="3 4" key="1">
    <citation type="submission" date="2020-12" db="EMBL/GenBank/DDBJ databases">
        <title>Metabolic potential, ecology and presence of endohyphal bacteria is reflected in genomic diversity of Mucoromycotina.</title>
        <authorList>
            <person name="Muszewska A."/>
            <person name="Okrasinska A."/>
            <person name="Steczkiewicz K."/>
            <person name="Drgas O."/>
            <person name="Orlowska M."/>
            <person name="Perlinska-Lenart U."/>
            <person name="Aleksandrzak-Piekarczyk T."/>
            <person name="Szatraj K."/>
            <person name="Zielenkiewicz U."/>
            <person name="Pilsyk S."/>
            <person name="Malc E."/>
            <person name="Mieczkowski P."/>
            <person name="Kruszewska J.S."/>
            <person name="Biernat P."/>
            <person name="Pawlowska J."/>
        </authorList>
    </citation>
    <scope>NUCLEOTIDE SEQUENCE [LARGE SCALE GENOMIC DNA]</scope>
    <source>
        <strain evidence="3 4">CBS 142.35</strain>
    </source>
</reference>
<dbReference type="OrthoDB" id="2290166at2759"/>
<feature type="compositionally biased region" description="Acidic residues" evidence="1">
    <location>
        <begin position="371"/>
        <end position="384"/>
    </location>
</feature>
<feature type="region of interest" description="Disordered" evidence="1">
    <location>
        <begin position="361"/>
        <end position="384"/>
    </location>
</feature>
<evidence type="ECO:0000313" key="3">
    <source>
        <dbReference type="EMBL" id="KAG2215757.1"/>
    </source>
</evidence>
<dbReference type="Proteomes" id="UP000646827">
    <property type="component" value="Unassembled WGS sequence"/>
</dbReference>
<dbReference type="AlphaFoldDB" id="A0A8H7RT52"/>
<organism evidence="3 4">
    <name type="scientific">Circinella minor</name>
    <dbReference type="NCBI Taxonomy" id="1195481"/>
    <lineage>
        <taxon>Eukaryota</taxon>
        <taxon>Fungi</taxon>
        <taxon>Fungi incertae sedis</taxon>
        <taxon>Mucoromycota</taxon>
        <taxon>Mucoromycotina</taxon>
        <taxon>Mucoromycetes</taxon>
        <taxon>Mucorales</taxon>
        <taxon>Lichtheimiaceae</taxon>
        <taxon>Circinella</taxon>
    </lineage>
</organism>
<keyword evidence="4" id="KW-1185">Reference proteome</keyword>
<comment type="caution">
    <text evidence="3">The sequence shown here is derived from an EMBL/GenBank/DDBJ whole genome shotgun (WGS) entry which is preliminary data.</text>
</comment>
<proteinExistence type="predicted"/>
<name>A0A8H7RT52_9FUNG</name>
<gene>
    <name evidence="3" type="ORF">INT45_013186</name>
</gene>
<accession>A0A8H7RT52</accession>
<dbReference type="InterPro" id="IPR045341">
    <property type="entry name" value="DUF6532"/>
</dbReference>
<dbReference type="Pfam" id="PF20149">
    <property type="entry name" value="DUF6532"/>
    <property type="match status" value="1"/>
</dbReference>
<evidence type="ECO:0000313" key="4">
    <source>
        <dbReference type="Proteomes" id="UP000646827"/>
    </source>
</evidence>
<protein>
    <recommendedName>
        <fullName evidence="2">DUF6532 domain-containing protein</fullName>
    </recommendedName>
</protein>
<feature type="region of interest" description="Disordered" evidence="1">
    <location>
        <begin position="1"/>
        <end position="32"/>
    </location>
</feature>
<feature type="region of interest" description="Disordered" evidence="1">
    <location>
        <begin position="56"/>
        <end position="95"/>
    </location>
</feature>
<feature type="compositionally biased region" description="Basic residues" evidence="1">
    <location>
        <begin position="81"/>
        <end position="94"/>
    </location>
</feature>
<dbReference type="EMBL" id="JAEPRB010000489">
    <property type="protein sequence ID" value="KAG2215757.1"/>
    <property type="molecule type" value="Genomic_DNA"/>
</dbReference>